<comment type="caution">
    <text evidence="1">The sequence shown here is derived from an EMBL/GenBank/DDBJ whole genome shotgun (WGS) entry which is preliminary data.</text>
</comment>
<evidence type="ECO:0000313" key="1">
    <source>
        <dbReference type="EMBL" id="MBD1548441.1"/>
    </source>
</evidence>
<dbReference type="RefSeq" id="WP_190293134.1">
    <property type="nucleotide sequence ID" value="NZ_JABFCZ010000023.1"/>
</dbReference>
<dbReference type="AlphaFoldDB" id="A0A926P5L6"/>
<protein>
    <submittedName>
        <fullName evidence="1">Uncharacterized protein</fullName>
    </submittedName>
</protein>
<dbReference type="Proteomes" id="UP000598467">
    <property type="component" value="Unassembled WGS sequence"/>
</dbReference>
<accession>A0A926P5L6</accession>
<dbReference type="EMBL" id="JABFCZ010000023">
    <property type="protein sequence ID" value="MBD1548441.1"/>
    <property type="molecule type" value="Genomic_DNA"/>
</dbReference>
<sequence length="269" mass="29773">MDSVDICYSDEDLGALARALRVEPSKVFSRKQRFDAALFWSGLGRTRSQLVPDEDTIKRLKKLKSTLERFLRHAHSLAHRDGEDLPEDFQRIKLPAPSPARYRAGAGSVFQCLGVDPIDAIDGIEDRALANALSEVSDRDEQNLTALVVSLAGFDRDRSGAIHAARDLRRRCTQSIDDLTQIRGVTVKPGHHGNEQVNNWLDNMLCLYEEIIGKPVGMSVAAPGSDHAGEVSGRLIDFLKVAGKPVGLCYSPEAWRSRVRTARECAKQK</sequence>
<gene>
    <name evidence="1" type="ORF">HK439_19430</name>
</gene>
<name>A0A926P5L6_9HYPH</name>
<evidence type="ECO:0000313" key="2">
    <source>
        <dbReference type="Proteomes" id="UP000598467"/>
    </source>
</evidence>
<organism evidence="1 2">
    <name type="scientific">Roseibium aggregatum</name>
    <dbReference type="NCBI Taxonomy" id="187304"/>
    <lineage>
        <taxon>Bacteria</taxon>
        <taxon>Pseudomonadati</taxon>
        <taxon>Pseudomonadota</taxon>
        <taxon>Alphaproteobacteria</taxon>
        <taxon>Hyphomicrobiales</taxon>
        <taxon>Stappiaceae</taxon>
        <taxon>Roseibium</taxon>
    </lineage>
</organism>
<reference evidence="1" key="1">
    <citation type="submission" date="2020-05" db="EMBL/GenBank/DDBJ databases">
        <title>Identification of trans-AT polyketide cluster in two marine bacteria, producers of a novel glutaramide-containing polyketide sesbanimide D and analogs.</title>
        <authorList>
            <person name="Kacar D."/>
            <person name="Rodriguez P."/>
            <person name="Canedo L."/>
            <person name="Gonzalez E."/>
            <person name="Galan B."/>
            <person name="De La Calle F."/>
            <person name="Garcia J.L."/>
        </authorList>
    </citation>
    <scope>NUCLEOTIDE SEQUENCE</scope>
    <source>
        <strain evidence="1">PHM038</strain>
    </source>
</reference>
<proteinExistence type="predicted"/>